<name>A0A831JWR2_9GAMM</name>
<accession>A0A831JWR2</accession>
<reference evidence="1" key="1">
    <citation type="journal article" date="2020" name="mSystems">
        <title>Genome- and Community-Level Interaction Insights into Carbon Utilization and Element Cycling Functions of Hydrothermarchaeota in Hydrothermal Sediment.</title>
        <authorList>
            <person name="Zhou Z."/>
            <person name="Liu Y."/>
            <person name="Xu W."/>
            <person name="Pan J."/>
            <person name="Luo Z.H."/>
            <person name="Li M."/>
        </authorList>
    </citation>
    <scope>NUCLEOTIDE SEQUENCE [LARGE SCALE GENOMIC DNA]</scope>
    <source>
        <strain evidence="1">HyVt-26</strain>
    </source>
</reference>
<dbReference type="Proteomes" id="UP000885822">
    <property type="component" value="Unassembled WGS sequence"/>
</dbReference>
<dbReference type="EMBL" id="DRCV01000083">
    <property type="protein sequence ID" value="HDK37740.1"/>
    <property type="molecule type" value="Genomic_DNA"/>
</dbReference>
<protein>
    <submittedName>
        <fullName evidence="1">ParA family protein</fullName>
    </submittedName>
</protein>
<dbReference type="AlphaFoldDB" id="A0A831JWR2"/>
<comment type="caution">
    <text evidence="1">The sequence shown here is derived from an EMBL/GenBank/DDBJ whole genome shotgun (WGS) entry which is preliminary data.</text>
</comment>
<proteinExistence type="predicted"/>
<evidence type="ECO:0000313" key="1">
    <source>
        <dbReference type="EMBL" id="HDK37740.1"/>
    </source>
</evidence>
<feature type="non-terminal residue" evidence="1">
    <location>
        <position position="1"/>
    </location>
</feature>
<organism evidence="1">
    <name type="scientific">Thiolapillus brandeum</name>
    <dbReference type="NCBI Taxonomy" id="1076588"/>
    <lineage>
        <taxon>Bacteria</taxon>
        <taxon>Pseudomonadati</taxon>
        <taxon>Pseudomonadota</taxon>
        <taxon>Gammaproteobacteria</taxon>
        <taxon>Chromatiales</taxon>
        <taxon>Sedimenticolaceae</taxon>
        <taxon>Thiolapillus</taxon>
    </lineage>
</organism>
<gene>
    <name evidence="1" type="ORF">ENG92_01825</name>
</gene>
<sequence>AFRRSFSEGLAVFEMDPRSKGAAEWNALAAVLYAHVVG</sequence>